<evidence type="ECO:0000256" key="1">
    <source>
        <dbReference type="SAM" id="MobiDB-lite"/>
    </source>
</evidence>
<sequence length="187" mass="20836">MIQASTPTSLWYPGKKFEGFATSQLSTRAREIAKSREEMLGLLQDLPETEHELSFTDLVEKSEPAVCEETSSCGEKEKKRAAAGVKERKKLRRNSSRAERIPAGQQRQRLLAEGFVGRCSLTRSLTVSSRAGRGTTTGAPKIVAECPKREKEPVMVGCLSGLWEKSKGKSKKKVAERKGREAHDYYF</sequence>
<feature type="region of interest" description="Disordered" evidence="1">
    <location>
        <begin position="77"/>
        <end position="104"/>
    </location>
</feature>
<dbReference type="Proteomes" id="UP000243459">
    <property type="component" value="Chromosome 4"/>
</dbReference>
<feature type="region of interest" description="Disordered" evidence="1">
    <location>
        <begin position="166"/>
        <end position="187"/>
    </location>
</feature>
<feature type="compositionally biased region" description="Basic and acidic residues" evidence="1">
    <location>
        <begin position="176"/>
        <end position="187"/>
    </location>
</feature>
<reference evidence="3" key="1">
    <citation type="journal article" date="2017" name="Nat. Commun.">
        <title>The asparagus genome sheds light on the origin and evolution of a young Y chromosome.</title>
        <authorList>
            <person name="Harkess A."/>
            <person name="Zhou J."/>
            <person name="Xu C."/>
            <person name="Bowers J.E."/>
            <person name="Van der Hulst R."/>
            <person name="Ayyampalayam S."/>
            <person name="Mercati F."/>
            <person name="Riccardi P."/>
            <person name="McKain M.R."/>
            <person name="Kakrana A."/>
            <person name="Tang H."/>
            <person name="Ray J."/>
            <person name="Groenendijk J."/>
            <person name="Arikit S."/>
            <person name="Mathioni S.M."/>
            <person name="Nakano M."/>
            <person name="Shan H."/>
            <person name="Telgmann-Rauber A."/>
            <person name="Kanno A."/>
            <person name="Yue Z."/>
            <person name="Chen H."/>
            <person name="Li W."/>
            <person name="Chen Y."/>
            <person name="Xu X."/>
            <person name="Zhang Y."/>
            <person name="Luo S."/>
            <person name="Chen H."/>
            <person name="Gao J."/>
            <person name="Mao Z."/>
            <person name="Pires J.C."/>
            <person name="Luo M."/>
            <person name="Kudrna D."/>
            <person name="Wing R.A."/>
            <person name="Meyers B.C."/>
            <person name="Yi K."/>
            <person name="Kong H."/>
            <person name="Lavrijsen P."/>
            <person name="Sunseri F."/>
            <person name="Falavigna A."/>
            <person name="Ye Y."/>
            <person name="Leebens-Mack J.H."/>
            <person name="Chen G."/>
        </authorList>
    </citation>
    <scope>NUCLEOTIDE SEQUENCE [LARGE SCALE GENOMIC DNA]</scope>
    <source>
        <strain evidence="3">cv. DH0086</strain>
    </source>
</reference>
<protein>
    <submittedName>
        <fullName evidence="2">Uncharacterized protein</fullName>
    </submittedName>
</protein>
<organism evidence="2 3">
    <name type="scientific">Asparagus officinalis</name>
    <name type="common">Garden asparagus</name>
    <dbReference type="NCBI Taxonomy" id="4686"/>
    <lineage>
        <taxon>Eukaryota</taxon>
        <taxon>Viridiplantae</taxon>
        <taxon>Streptophyta</taxon>
        <taxon>Embryophyta</taxon>
        <taxon>Tracheophyta</taxon>
        <taxon>Spermatophyta</taxon>
        <taxon>Magnoliopsida</taxon>
        <taxon>Liliopsida</taxon>
        <taxon>Asparagales</taxon>
        <taxon>Asparagaceae</taxon>
        <taxon>Asparagoideae</taxon>
        <taxon>Asparagus</taxon>
    </lineage>
</organism>
<dbReference type="AlphaFoldDB" id="A0A5P1F556"/>
<evidence type="ECO:0000313" key="2">
    <source>
        <dbReference type="EMBL" id="ONK72883.1"/>
    </source>
</evidence>
<gene>
    <name evidence="2" type="ORF">A4U43_C04F24420</name>
</gene>
<dbReference type="OMA" id="KIVAECP"/>
<accession>A0A5P1F556</accession>
<dbReference type="PANTHER" id="PTHR34193">
    <property type="entry name" value="OS11G0199801 PROTEIN"/>
    <property type="match status" value="1"/>
</dbReference>
<dbReference type="PANTHER" id="PTHR34193:SF1">
    <property type="entry name" value="EXPRESSED PROTEIN"/>
    <property type="match status" value="1"/>
</dbReference>
<name>A0A5P1F556_ASPOF</name>
<dbReference type="Gramene" id="ONK72883">
    <property type="protein sequence ID" value="ONK72883"/>
    <property type="gene ID" value="A4U43_C04F24420"/>
</dbReference>
<keyword evidence="3" id="KW-1185">Reference proteome</keyword>
<dbReference type="EMBL" id="CM007384">
    <property type="protein sequence ID" value="ONK72883.1"/>
    <property type="molecule type" value="Genomic_DNA"/>
</dbReference>
<evidence type="ECO:0000313" key="3">
    <source>
        <dbReference type="Proteomes" id="UP000243459"/>
    </source>
</evidence>
<proteinExistence type="predicted"/>